<accession>A0A6J5E0J2</accession>
<keyword evidence="2" id="KW-1185">Reference proteome</keyword>
<reference evidence="1 2" key="1">
    <citation type="submission" date="2020-04" db="EMBL/GenBank/DDBJ databases">
        <authorList>
            <person name="De Canck E."/>
        </authorList>
    </citation>
    <scope>NUCLEOTIDE SEQUENCE [LARGE SCALE GENOMIC DNA]</scope>
    <source>
        <strain evidence="1 2">LMG 29542</strain>
    </source>
</reference>
<gene>
    <name evidence="1" type="ORF">LMG29542_03397</name>
</gene>
<dbReference type="Proteomes" id="UP000494363">
    <property type="component" value="Unassembled WGS sequence"/>
</dbReference>
<dbReference type="EMBL" id="CADIKH010000014">
    <property type="protein sequence ID" value="CAB3758655.1"/>
    <property type="molecule type" value="Genomic_DNA"/>
</dbReference>
<organism evidence="1 2">
    <name type="scientific">Paraburkholderia humisilvae</name>
    <dbReference type="NCBI Taxonomy" id="627669"/>
    <lineage>
        <taxon>Bacteria</taxon>
        <taxon>Pseudomonadati</taxon>
        <taxon>Pseudomonadota</taxon>
        <taxon>Betaproteobacteria</taxon>
        <taxon>Burkholderiales</taxon>
        <taxon>Burkholderiaceae</taxon>
        <taxon>Paraburkholderia</taxon>
    </lineage>
</organism>
<protein>
    <submittedName>
        <fullName evidence="1">Uncharacterized protein</fullName>
    </submittedName>
</protein>
<dbReference type="RefSeq" id="WP_175227619.1">
    <property type="nucleotide sequence ID" value="NZ_CADIKH010000014.1"/>
</dbReference>
<proteinExistence type="predicted"/>
<evidence type="ECO:0000313" key="1">
    <source>
        <dbReference type="EMBL" id="CAB3758655.1"/>
    </source>
</evidence>
<dbReference type="AlphaFoldDB" id="A0A6J5E0J2"/>
<sequence length="114" mass="13109">MNTMIEQSGTEWIFQPTRRKRETEAREMLAAYVGADAETRDGLRAGWIDLLMSRQVFADDAHRAELLAKHEAFMGKLDEQLDAYVANPGDGERDGLVKTYRSFVRRLVLPHHYV</sequence>
<evidence type="ECO:0000313" key="2">
    <source>
        <dbReference type="Proteomes" id="UP000494363"/>
    </source>
</evidence>
<name>A0A6J5E0J2_9BURK</name>